<keyword evidence="8" id="KW-1185">Reference proteome</keyword>
<protein>
    <recommendedName>
        <fullName evidence="6">Blue (type 1) copper domain-containing protein</fullName>
    </recommendedName>
</protein>
<dbReference type="PROSITE" id="PS00196">
    <property type="entry name" value="COPPER_BLUE"/>
    <property type="match status" value="1"/>
</dbReference>
<dbReference type="InterPro" id="IPR000923">
    <property type="entry name" value="BlueCu_1"/>
</dbReference>
<reference evidence="7 8" key="1">
    <citation type="submission" date="2018-10" db="EMBL/GenBank/DDBJ databases">
        <authorList>
            <person name="Perry B.J."/>
            <person name="Sullivan J.T."/>
            <person name="Murphy R.J.T."/>
            <person name="Ramsay J.P."/>
            <person name="Ronson C.W."/>
        </authorList>
    </citation>
    <scope>NUCLEOTIDE SEQUENCE [LARGE SCALE GENOMIC DNA]</scope>
    <source>
        <strain evidence="7 8">NZP2014</strain>
    </source>
</reference>
<gene>
    <name evidence="7" type="ORF">EB233_28355</name>
</gene>
<dbReference type="SUPFAM" id="SSF49503">
    <property type="entry name" value="Cupredoxins"/>
    <property type="match status" value="1"/>
</dbReference>
<keyword evidence="1" id="KW-0813">Transport</keyword>
<dbReference type="EMBL" id="CP033361">
    <property type="protein sequence ID" value="QKC78935.1"/>
    <property type="molecule type" value="Genomic_DNA"/>
</dbReference>
<dbReference type="PROSITE" id="PS00079">
    <property type="entry name" value="MULTICOPPER_OXIDASE1"/>
    <property type="match status" value="1"/>
</dbReference>
<dbReference type="InterPro" id="IPR033138">
    <property type="entry name" value="Cu_oxidase_CS"/>
</dbReference>
<evidence type="ECO:0000256" key="3">
    <source>
        <dbReference type="ARBA" id="ARBA00022982"/>
    </source>
</evidence>
<keyword evidence="2" id="KW-0479">Metal-binding</keyword>
<dbReference type="InterPro" id="IPR008972">
    <property type="entry name" value="Cupredoxin"/>
</dbReference>
<dbReference type="RefSeq" id="WP_064991368.1">
    <property type="nucleotide sequence ID" value="NZ_CP033361.1"/>
</dbReference>
<keyword evidence="3" id="KW-0249">Electron transport</keyword>
<sequence length="158" mass="16954">MQLFKSGLVLVLLTASAPAFANTTVNVKLWDKDGTVNTDAKMGMGMPANMSMASMRIKLDQTVVPAGEVTFQVFNTSKDTVHEMIVVPVADAKKTALPYVPNENRVNEDAAGHLGEVSELDPGKIGSLTLDLKPGSYAVFCNIPGHFMNGMWATILVK</sequence>
<accession>A0A6M7UP55</accession>
<keyword evidence="5" id="KW-0732">Signal</keyword>
<feature type="chain" id="PRO_5027051357" description="Blue (type 1) copper domain-containing protein" evidence="5">
    <location>
        <begin position="22"/>
        <end position="158"/>
    </location>
</feature>
<name>A0A6M7UP55_9HYPH</name>
<proteinExistence type="predicted"/>
<dbReference type="Gene3D" id="2.60.40.420">
    <property type="entry name" value="Cupredoxins - blue copper proteins"/>
    <property type="match status" value="1"/>
</dbReference>
<evidence type="ECO:0000313" key="8">
    <source>
        <dbReference type="Proteomes" id="UP000503339"/>
    </source>
</evidence>
<organism evidence="7 8">
    <name type="scientific">Mesorhizobium erdmanii</name>
    <dbReference type="NCBI Taxonomy" id="1777866"/>
    <lineage>
        <taxon>Bacteria</taxon>
        <taxon>Pseudomonadati</taxon>
        <taxon>Pseudomonadota</taxon>
        <taxon>Alphaproteobacteria</taxon>
        <taxon>Hyphomicrobiales</taxon>
        <taxon>Phyllobacteriaceae</taxon>
        <taxon>Mesorhizobium</taxon>
    </lineage>
</organism>
<dbReference type="CDD" id="cd00920">
    <property type="entry name" value="Cupredoxin"/>
    <property type="match status" value="1"/>
</dbReference>
<evidence type="ECO:0000256" key="5">
    <source>
        <dbReference type="SAM" id="SignalP"/>
    </source>
</evidence>
<dbReference type="Pfam" id="PF00127">
    <property type="entry name" value="Copper-bind"/>
    <property type="match status" value="1"/>
</dbReference>
<dbReference type="Proteomes" id="UP000503339">
    <property type="component" value="Chromosome"/>
</dbReference>
<dbReference type="InterPro" id="IPR028871">
    <property type="entry name" value="BlueCu_1_BS"/>
</dbReference>
<feature type="domain" description="Blue (type 1) copper" evidence="6">
    <location>
        <begin position="55"/>
        <end position="158"/>
    </location>
</feature>
<evidence type="ECO:0000259" key="6">
    <source>
        <dbReference type="Pfam" id="PF00127"/>
    </source>
</evidence>
<dbReference type="GO" id="GO:0009055">
    <property type="term" value="F:electron transfer activity"/>
    <property type="evidence" value="ECO:0007669"/>
    <property type="project" value="InterPro"/>
</dbReference>
<keyword evidence="4" id="KW-0186">Copper</keyword>
<evidence type="ECO:0000256" key="4">
    <source>
        <dbReference type="ARBA" id="ARBA00023008"/>
    </source>
</evidence>
<dbReference type="GO" id="GO:0005507">
    <property type="term" value="F:copper ion binding"/>
    <property type="evidence" value="ECO:0007669"/>
    <property type="project" value="InterPro"/>
</dbReference>
<evidence type="ECO:0000313" key="7">
    <source>
        <dbReference type="EMBL" id="QKC78935.1"/>
    </source>
</evidence>
<evidence type="ECO:0000256" key="1">
    <source>
        <dbReference type="ARBA" id="ARBA00022448"/>
    </source>
</evidence>
<feature type="signal peptide" evidence="5">
    <location>
        <begin position="1"/>
        <end position="21"/>
    </location>
</feature>
<dbReference type="AlphaFoldDB" id="A0A6M7UP55"/>
<dbReference type="KEGG" id="merd:EB233_28355"/>
<evidence type="ECO:0000256" key="2">
    <source>
        <dbReference type="ARBA" id="ARBA00022723"/>
    </source>
</evidence>